<proteinExistence type="predicted"/>
<organism evidence="2 3">
    <name type="scientific">Cellvibrio zantedeschiae</name>
    <dbReference type="NCBI Taxonomy" id="1237077"/>
    <lineage>
        <taxon>Bacteria</taxon>
        <taxon>Pseudomonadati</taxon>
        <taxon>Pseudomonadota</taxon>
        <taxon>Gammaproteobacteria</taxon>
        <taxon>Cellvibrionales</taxon>
        <taxon>Cellvibrionaceae</taxon>
        <taxon>Cellvibrio</taxon>
    </lineage>
</organism>
<feature type="transmembrane region" description="Helical" evidence="1">
    <location>
        <begin position="12"/>
        <end position="32"/>
    </location>
</feature>
<keyword evidence="1" id="KW-0812">Transmembrane</keyword>
<dbReference type="EMBL" id="BMYZ01000002">
    <property type="protein sequence ID" value="GGY77243.1"/>
    <property type="molecule type" value="Genomic_DNA"/>
</dbReference>
<dbReference type="InterPro" id="IPR005625">
    <property type="entry name" value="PepSY-ass_TM"/>
</dbReference>
<evidence type="ECO:0000313" key="3">
    <source>
        <dbReference type="Proteomes" id="UP000619761"/>
    </source>
</evidence>
<evidence type="ECO:0000256" key="1">
    <source>
        <dbReference type="SAM" id="Phobius"/>
    </source>
</evidence>
<name>A0ABQ3B6H6_9GAMM</name>
<gene>
    <name evidence="2" type="ORF">GCM10011613_22210</name>
</gene>
<comment type="caution">
    <text evidence="2">The sequence shown here is derived from an EMBL/GenBank/DDBJ whole genome shotgun (WGS) entry which is preliminary data.</text>
</comment>
<sequence length="401" mass="43807">MRALLTLLHRWFGLFIAVFLAIAGATGALIAWDHELDAMLSPKFYHAVDVSQGKVQPMTSLQLADKLESEHPELKVSFMGTAIEPGEAHNLFVVPTNGVEGSLGYNQVAMNPYTGEIQAKRQWGEPVLAADHLMPFIYKLHYSLHIPSVGGTDLGMLLMGIIGIVWFLDCFIALSISFPSLAQWRKSFAFRWRASNHKLTFDLHRSGGVWVWGLLLVMAITSISMNLGHQVMRPLVNALSPITPTPFETQALSEAKSPTLNREAVTRLAEAEALKLGINKPLGGLFYGSQQNIYQVMFYQPGYAHGDWGLGNPSLYFDGASGKLLGTEIPGEGSAGDIFVQLQFPLHSGRILGVGGRVLVTLLGLMVTTLSVTGIIIWARKRLARKTIMLRGAMGAELVNG</sequence>
<evidence type="ECO:0000313" key="2">
    <source>
        <dbReference type="EMBL" id="GGY77243.1"/>
    </source>
</evidence>
<keyword evidence="1" id="KW-0472">Membrane</keyword>
<dbReference type="Pfam" id="PF03929">
    <property type="entry name" value="PepSY_TM"/>
    <property type="match status" value="1"/>
</dbReference>
<keyword evidence="3" id="KW-1185">Reference proteome</keyword>
<reference evidence="3" key="1">
    <citation type="journal article" date="2019" name="Int. J. Syst. Evol. Microbiol.">
        <title>The Global Catalogue of Microorganisms (GCM) 10K type strain sequencing project: providing services to taxonomists for standard genome sequencing and annotation.</title>
        <authorList>
            <consortium name="The Broad Institute Genomics Platform"/>
            <consortium name="The Broad Institute Genome Sequencing Center for Infectious Disease"/>
            <person name="Wu L."/>
            <person name="Ma J."/>
        </authorList>
    </citation>
    <scope>NUCLEOTIDE SEQUENCE [LARGE SCALE GENOMIC DNA]</scope>
    <source>
        <strain evidence="3">KCTC 32239</strain>
    </source>
</reference>
<dbReference type="PANTHER" id="PTHR34219:SF5">
    <property type="entry name" value="BLR4505 PROTEIN"/>
    <property type="match status" value="1"/>
</dbReference>
<protein>
    <submittedName>
        <fullName evidence="2">Peptidase</fullName>
    </submittedName>
</protein>
<feature type="transmembrane region" description="Helical" evidence="1">
    <location>
        <begin position="358"/>
        <end position="379"/>
    </location>
</feature>
<keyword evidence="1" id="KW-1133">Transmembrane helix</keyword>
<dbReference type="PANTHER" id="PTHR34219">
    <property type="entry name" value="IRON-REGULATED INNER MEMBRANE PROTEIN-RELATED"/>
    <property type="match status" value="1"/>
</dbReference>
<dbReference type="Proteomes" id="UP000619761">
    <property type="component" value="Unassembled WGS sequence"/>
</dbReference>
<feature type="transmembrane region" description="Helical" evidence="1">
    <location>
        <begin position="203"/>
        <end position="225"/>
    </location>
</feature>
<feature type="transmembrane region" description="Helical" evidence="1">
    <location>
        <begin position="157"/>
        <end position="182"/>
    </location>
</feature>
<dbReference type="RefSeq" id="WP_189418606.1">
    <property type="nucleotide sequence ID" value="NZ_BMYZ01000002.1"/>
</dbReference>
<accession>A0ABQ3B6H6</accession>